<evidence type="ECO:0000313" key="5">
    <source>
        <dbReference type="Proteomes" id="UP000663843"/>
    </source>
</evidence>
<organism evidence="4 5">
    <name type="scientific">Rhizoctonia solani</name>
    <dbReference type="NCBI Taxonomy" id="456999"/>
    <lineage>
        <taxon>Eukaryota</taxon>
        <taxon>Fungi</taxon>
        <taxon>Dikarya</taxon>
        <taxon>Basidiomycota</taxon>
        <taxon>Agaricomycotina</taxon>
        <taxon>Agaricomycetes</taxon>
        <taxon>Cantharellales</taxon>
        <taxon>Ceratobasidiaceae</taxon>
        <taxon>Rhizoctonia</taxon>
    </lineage>
</organism>
<evidence type="ECO:0000256" key="2">
    <source>
        <dbReference type="SAM" id="Coils"/>
    </source>
</evidence>
<accession>A0A8H3A168</accession>
<evidence type="ECO:0000256" key="1">
    <source>
        <dbReference type="ARBA" id="ARBA00022500"/>
    </source>
</evidence>
<feature type="coiled-coil region" evidence="2">
    <location>
        <begin position="335"/>
        <end position="365"/>
    </location>
</feature>
<dbReference type="EMBL" id="CAJMWT010001018">
    <property type="protein sequence ID" value="CAE6372313.1"/>
    <property type="molecule type" value="Genomic_DNA"/>
</dbReference>
<proteinExistence type="predicted"/>
<gene>
    <name evidence="4" type="ORF">RDB_LOCUS19243</name>
</gene>
<keyword evidence="2" id="KW-0175">Coiled coil</keyword>
<evidence type="ECO:0000313" key="4">
    <source>
        <dbReference type="EMBL" id="CAE6372313.1"/>
    </source>
</evidence>
<dbReference type="PANTHER" id="PTHR43531:SF11">
    <property type="entry name" value="METHYL-ACCEPTING CHEMOTAXIS PROTEIN 3"/>
    <property type="match status" value="1"/>
</dbReference>
<dbReference type="AlphaFoldDB" id="A0A8H3A168"/>
<feature type="compositionally biased region" description="Low complexity" evidence="3">
    <location>
        <begin position="995"/>
        <end position="1014"/>
    </location>
</feature>
<feature type="region of interest" description="Disordered" evidence="3">
    <location>
        <begin position="989"/>
        <end position="1015"/>
    </location>
</feature>
<evidence type="ECO:0008006" key="6">
    <source>
        <dbReference type="Google" id="ProtNLM"/>
    </source>
</evidence>
<protein>
    <recommendedName>
        <fullName evidence="6">Laminin domain protein</fullName>
    </recommendedName>
</protein>
<dbReference type="Gene3D" id="1.10.287.950">
    <property type="entry name" value="Methyl-accepting chemotaxis protein"/>
    <property type="match status" value="1"/>
</dbReference>
<evidence type="ECO:0000256" key="3">
    <source>
        <dbReference type="SAM" id="MobiDB-lite"/>
    </source>
</evidence>
<reference evidence="4" key="1">
    <citation type="submission" date="2021-01" db="EMBL/GenBank/DDBJ databases">
        <authorList>
            <person name="Kaushik A."/>
        </authorList>
    </citation>
    <scope>NUCLEOTIDE SEQUENCE</scope>
    <source>
        <strain evidence="4">AG2-2IIIB</strain>
    </source>
</reference>
<dbReference type="Proteomes" id="UP000663843">
    <property type="component" value="Unassembled WGS sequence"/>
</dbReference>
<dbReference type="SUPFAM" id="SSF58104">
    <property type="entry name" value="Methyl-accepting chemotaxis protein (MCP) signaling domain"/>
    <property type="match status" value="2"/>
</dbReference>
<dbReference type="InterPro" id="IPR051310">
    <property type="entry name" value="MCP_chemotaxis"/>
</dbReference>
<sequence>MAHYPGWYPPGQVCSPPELPTYLKNVYHLKPITGLPSDSEVMGIHAVIQAARKASEIPGMHDPYLLVNLSDHLFSVQLARYRSRHSLISFPSDATYTPPTLPTHIPRSLEPVSGAPSDEEIIKVQDAARSYQRFEGVPSMFDQHVSMELSQHLFDLQMARHMRLAGEARPIPVSGESASPTRSTRQNTIISEEILFGTNNAGKGANPPTMNFTSQSAPVIDTSELFERSNQLSERFNQVLDRFTQAIERINEPSQHSDRLCELVSQLLERLNLSTELSNPPAEQPPKGPVQSLEELRQPVDQFNQTMEQSNRLAERFNELFERSNDLVLQLVEPLQRSNKLAERANELAEGLNQLTERSNTLKEAANKPVDRLEGVMKNINRVLVGIQHAIVRNCRNNKANAVDCLVNEKGEVPASSKTTYWPEYSNLPWSTTMSLVDQICIPPALPPYLKKVHDLKIIRGIPEDEEIIRIHAVIRMAEKVIDAPEVGNPMLLYRLTEHLFSVQMVKYRSRYLDAIFPESNTYTPPTLPTHISVSLGTITGTPSDEEIIKVQDAIRLYQQCSSIPSMFDPRVNMELSQHLFDLQIAKYTQRMKQNQPGPTPREVPNENSTILVESTAGSTEESNAATNNAGTAANITDFNSITVLDIGVQNAIEQSNRIAEQANLLIERSNQIAERSNQVAERSIQLVERLNLPSEQSNNLTELYERLNQNSERSNQHQERTNYFAEGLVQKIENIGDVLKNMNKVLAGIQHAIVRNHKGNKIDALDCLINDKGETPSVNEITQGESHVLCGARPERLPTRPRIMVDHPGWYPSTLVCRPPELPTYLKSVYDLKPIVGLPSDDEVVGIHSVIHAANQVSVVPGMKNPGLLLSLTDHLFSAQMARYRSRYSLTTFPSDATYTPPSLPAHVSINLEPISGAPTDDEMMKVQEEAQRYQEMRRFPSMFDARVSMELSQHLFDLQMARHMRLAGEAEPRQVPHGTINPQVTEEAPRLSGEAPGATNNAGTGANTTEGPHTQEFMEQPNRLAERFNQVLEALTRAIGQPPQSSGLPDRLVERIEQIFDRFDQIVERTSQRADQNAERSNELMERFNLSTEQSNKLAQRLNELFEQRNEHHERSNRTAEMLAKSLEKIETIFGNVNKVLVRVQHAIVRSRKDNTIDALDCLVNEKGDTPIQSEVTIHTSLVELSKRYQEYWDTGFSVLINGTTRRLSIHNDWLGELLCFYGITEELCEPEGSVALIHGLEGVARDRLGKYLSSCLG</sequence>
<comment type="caution">
    <text evidence="4">The sequence shown here is derived from an EMBL/GenBank/DDBJ whole genome shotgun (WGS) entry which is preliminary data.</text>
</comment>
<name>A0A8H3A168_9AGAM</name>
<keyword evidence="1" id="KW-0145">Chemotaxis</keyword>
<dbReference type="PANTHER" id="PTHR43531">
    <property type="entry name" value="PROTEIN ICFG"/>
    <property type="match status" value="1"/>
</dbReference>